<keyword evidence="2" id="KW-1185">Reference proteome</keyword>
<evidence type="ECO:0000313" key="1">
    <source>
        <dbReference type="EMBL" id="NJC25882.1"/>
    </source>
</evidence>
<dbReference type="SUPFAM" id="SSF53756">
    <property type="entry name" value="UDP-Glycosyltransferase/glycogen phosphorylase"/>
    <property type="match status" value="1"/>
</dbReference>
<organism evidence="1 2">
    <name type="scientific">Neolewinella antarctica</name>
    <dbReference type="NCBI Taxonomy" id="442734"/>
    <lineage>
        <taxon>Bacteria</taxon>
        <taxon>Pseudomonadati</taxon>
        <taxon>Bacteroidota</taxon>
        <taxon>Saprospiria</taxon>
        <taxon>Saprospirales</taxon>
        <taxon>Lewinellaceae</taxon>
        <taxon>Neolewinella</taxon>
    </lineage>
</organism>
<dbReference type="RefSeq" id="WP_168036651.1">
    <property type="nucleotide sequence ID" value="NZ_JAATJH010000002.1"/>
</dbReference>
<protein>
    <submittedName>
        <fullName evidence="1">Glycosyltransferase involved in cell wall biosynthesis</fullName>
    </submittedName>
</protein>
<accession>A0ABX0X9L6</accession>
<reference evidence="1 2" key="1">
    <citation type="submission" date="2020-03" db="EMBL/GenBank/DDBJ databases">
        <title>Genomic Encyclopedia of Type Strains, Phase IV (KMG-IV): sequencing the most valuable type-strain genomes for metagenomic binning, comparative biology and taxonomic classification.</title>
        <authorList>
            <person name="Goeker M."/>
        </authorList>
    </citation>
    <scope>NUCLEOTIDE SEQUENCE [LARGE SCALE GENOMIC DNA]</scope>
    <source>
        <strain evidence="1 2">DSM 105096</strain>
    </source>
</reference>
<sequence>MSPRQRILLVTRDQFGYHVDPYAYARELTRHCDVTYFCWDYNRPRVEAPGVEVIYSSRDGSLIARNRRFVRELKNHLPDFAASLIFHFHGASLVLSGIGELKERLVCDVRTGSVNGRAIQRLIKNTILKAEMKAFRHNSFISDSLGKSLGFTNYNVLPLGASVTDAPVRSYDELHLLYVGTFETRDLEESIAGLGLFYQRHAGEVRCKYTIIGGGSAAEKQRMRAAVTRYGLDEVVEMTGFIQRDKVGPYLSRANVGVSYVPITDYYNFQPVTKTYEYFLAGLPVIATATHEHRLIIKPHNGVLIKNTPESFAEGLEVIYRRRTDFSATEIRERAAQFSYAHIVDTQLMPYLRRVMGTHPGSNTKPVAHENTLPL</sequence>
<name>A0ABX0X9L6_9BACT</name>
<dbReference type="EMBL" id="JAATJH010000002">
    <property type="protein sequence ID" value="NJC25882.1"/>
    <property type="molecule type" value="Genomic_DNA"/>
</dbReference>
<dbReference type="Gene3D" id="3.40.50.2000">
    <property type="entry name" value="Glycogen Phosphorylase B"/>
    <property type="match status" value="1"/>
</dbReference>
<dbReference type="PANTHER" id="PTHR12526">
    <property type="entry name" value="GLYCOSYLTRANSFERASE"/>
    <property type="match status" value="1"/>
</dbReference>
<gene>
    <name evidence="1" type="ORF">GGR27_001381</name>
</gene>
<comment type="caution">
    <text evidence="1">The sequence shown here is derived from an EMBL/GenBank/DDBJ whole genome shotgun (WGS) entry which is preliminary data.</text>
</comment>
<dbReference type="Pfam" id="PF13692">
    <property type="entry name" value="Glyco_trans_1_4"/>
    <property type="match status" value="1"/>
</dbReference>
<evidence type="ECO:0000313" key="2">
    <source>
        <dbReference type="Proteomes" id="UP000770785"/>
    </source>
</evidence>
<dbReference type="Proteomes" id="UP000770785">
    <property type="component" value="Unassembled WGS sequence"/>
</dbReference>
<proteinExistence type="predicted"/>